<name>A0A5D0NY92_9ACTN</name>
<dbReference type="AlphaFoldDB" id="A0A5D0NY92"/>
<organism evidence="2 3">
    <name type="scientific">Actinomadura chibensis</name>
    <dbReference type="NCBI Taxonomy" id="392828"/>
    <lineage>
        <taxon>Bacteria</taxon>
        <taxon>Bacillati</taxon>
        <taxon>Actinomycetota</taxon>
        <taxon>Actinomycetes</taxon>
        <taxon>Streptosporangiales</taxon>
        <taxon>Thermomonosporaceae</taxon>
        <taxon>Actinomadura</taxon>
    </lineage>
</organism>
<sequence>MAEAGTRTVPARVTSVLPRAPSSHLTCCPYWAHPTECVVHSIGRSAMSCNTTPRAVPPSARSRTVYVSG</sequence>
<dbReference type="Proteomes" id="UP000323380">
    <property type="component" value="Unassembled WGS sequence"/>
</dbReference>
<comment type="caution">
    <text evidence="2">The sequence shown here is derived from an EMBL/GenBank/DDBJ whole genome shotgun (WGS) entry which is preliminary data.</text>
</comment>
<dbReference type="RefSeq" id="WP_067900988.1">
    <property type="nucleotide sequence ID" value="NZ_VSFG01000001.1"/>
</dbReference>
<evidence type="ECO:0000313" key="2">
    <source>
        <dbReference type="EMBL" id="TYB49119.1"/>
    </source>
</evidence>
<accession>A0A5D0NY92</accession>
<gene>
    <name evidence="2" type="ORF">FXF69_08280</name>
</gene>
<dbReference type="EMBL" id="VSFG01000001">
    <property type="protein sequence ID" value="TYB49119.1"/>
    <property type="molecule type" value="Genomic_DNA"/>
</dbReference>
<proteinExistence type="predicted"/>
<feature type="region of interest" description="Disordered" evidence="1">
    <location>
        <begin position="50"/>
        <end position="69"/>
    </location>
</feature>
<protein>
    <submittedName>
        <fullName evidence="2">Uncharacterized protein</fullName>
    </submittedName>
</protein>
<evidence type="ECO:0000313" key="3">
    <source>
        <dbReference type="Proteomes" id="UP000323380"/>
    </source>
</evidence>
<reference evidence="2 3" key="1">
    <citation type="submission" date="2019-08" db="EMBL/GenBank/DDBJ databases">
        <title>Actinomadura sp. nov. CYP1-5 isolated from mountain soil.</title>
        <authorList>
            <person name="Songsumanus A."/>
            <person name="Kuncharoen N."/>
            <person name="Kudo T."/>
            <person name="Yuki M."/>
            <person name="Igarashi Y."/>
            <person name="Tanasupawat S."/>
        </authorList>
    </citation>
    <scope>NUCLEOTIDE SEQUENCE [LARGE SCALE GENOMIC DNA]</scope>
    <source>
        <strain evidence="2 3">JCM 14158</strain>
    </source>
</reference>
<keyword evidence="3" id="KW-1185">Reference proteome</keyword>
<evidence type="ECO:0000256" key="1">
    <source>
        <dbReference type="SAM" id="MobiDB-lite"/>
    </source>
</evidence>